<feature type="non-terminal residue" evidence="2">
    <location>
        <position position="1"/>
    </location>
</feature>
<proteinExistence type="predicted"/>
<dbReference type="KEGG" id="tng:GSTEN00009876G001"/>
<feature type="region of interest" description="Disordered" evidence="1">
    <location>
        <begin position="1"/>
        <end position="26"/>
    </location>
</feature>
<feature type="non-terminal residue" evidence="2">
    <location>
        <position position="26"/>
    </location>
</feature>
<reference evidence="2" key="1">
    <citation type="journal article" date="2004" name="Nature">
        <title>Genome duplication in the teleost fish Tetraodon nigroviridis reveals the early vertebrate proto-karyotype.</title>
        <authorList>
            <person name="Jaillon O."/>
            <person name="Aury J.-M."/>
            <person name="Brunet F."/>
            <person name="Petit J.-L."/>
            <person name="Stange-Thomann N."/>
            <person name="Mauceli E."/>
            <person name="Bouneau L."/>
            <person name="Fischer C."/>
            <person name="Ozouf-Costaz C."/>
            <person name="Bernot A."/>
            <person name="Nicaud S."/>
            <person name="Jaffe D."/>
            <person name="Fisher S."/>
            <person name="Lutfalla G."/>
            <person name="Dossat C."/>
            <person name="Segurens B."/>
            <person name="Dasilva C."/>
            <person name="Salanoubat M."/>
            <person name="Levy M."/>
            <person name="Boudet N."/>
            <person name="Castellano S."/>
            <person name="Anthouard V."/>
            <person name="Jubin C."/>
            <person name="Castelli V."/>
            <person name="Katinka M."/>
            <person name="Vacherie B."/>
            <person name="Biemont C."/>
            <person name="Skalli Z."/>
            <person name="Cattolico L."/>
            <person name="Poulain J."/>
            <person name="De Berardinis V."/>
            <person name="Cruaud C."/>
            <person name="Duprat S."/>
            <person name="Brottier P."/>
            <person name="Coutanceau J.-P."/>
            <person name="Gouzy J."/>
            <person name="Parra G."/>
            <person name="Lardier G."/>
            <person name="Chapple C."/>
            <person name="McKernan K.J."/>
            <person name="McEwan P."/>
            <person name="Bosak S."/>
            <person name="Kellis M."/>
            <person name="Volff J.-N."/>
            <person name="Guigo R."/>
            <person name="Zody M.C."/>
            <person name="Mesirov J."/>
            <person name="Lindblad-Toh K."/>
            <person name="Birren B."/>
            <person name="Nusbaum C."/>
            <person name="Kahn D."/>
            <person name="Robinson-Rechavi M."/>
            <person name="Laudet V."/>
            <person name="Schachter V."/>
            <person name="Quetier F."/>
            <person name="Saurin W."/>
            <person name="Scarpelli C."/>
            <person name="Wincker P."/>
            <person name="Lander E.S."/>
            <person name="Weissenbach J."/>
            <person name="Roest Crollius H."/>
        </authorList>
    </citation>
    <scope>NUCLEOTIDE SEQUENCE [LARGE SCALE GENOMIC DNA]</scope>
</reference>
<sequence length="26" mass="3028">LSDSELKRRLKAEKKAAEKEAKIKEQ</sequence>
<organism evidence="2">
    <name type="scientific">Tetraodon nigroviridis</name>
    <name type="common">Spotted green pufferfish</name>
    <name type="synonym">Chelonodon nigroviridis</name>
    <dbReference type="NCBI Taxonomy" id="99883"/>
    <lineage>
        <taxon>Eukaryota</taxon>
        <taxon>Metazoa</taxon>
        <taxon>Chordata</taxon>
        <taxon>Craniata</taxon>
        <taxon>Vertebrata</taxon>
        <taxon>Euteleostomi</taxon>
        <taxon>Actinopterygii</taxon>
        <taxon>Neopterygii</taxon>
        <taxon>Teleostei</taxon>
        <taxon>Neoteleostei</taxon>
        <taxon>Acanthomorphata</taxon>
        <taxon>Eupercaria</taxon>
        <taxon>Tetraodontiformes</taxon>
        <taxon>Tetradontoidea</taxon>
        <taxon>Tetraodontidae</taxon>
        <taxon>Tetraodon</taxon>
    </lineage>
</organism>
<accession>Q4SZE9</accession>
<dbReference type="AlphaFoldDB" id="Q4SZE9"/>
<reference evidence="2" key="2">
    <citation type="submission" date="2004-02" db="EMBL/GenBank/DDBJ databases">
        <authorList>
            <consortium name="Genoscope"/>
            <consortium name="Whitehead Institute Centre for Genome Research"/>
        </authorList>
    </citation>
    <scope>NUCLEOTIDE SEQUENCE</scope>
</reference>
<evidence type="ECO:0000256" key="1">
    <source>
        <dbReference type="SAM" id="MobiDB-lite"/>
    </source>
</evidence>
<gene>
    <name evidence="2" type="ORF">GSTENG00009876001</name>
</gene>
<name>Q4SZE9_TETNG</name>
<dbReference type="HOGENOM" id="CLU_008255_6_0_1"/>
<protein>
    <submittedName>
        <fullName evidence="2">Chromosome undetermined SCAF11671, whole genome shotgun sequence</fullName>
    </submittedName>
</protein>
<evidence type="ECO:0000313" key="2">
    <source>
        <dbReference type="EMBL" id="CAF93983.1"/>
    </source>
</evidence>
<dbReference type="EMBL" id="CAAE01011671">
    <property type="protein sequence ID" value="CAF93983.1"/>
    <property type="molecule type" value="Genomic_DNA"/>
</dbReference>